<dbReference type="EMBL" id="JBHRSS010000001">
    <property type="protein sequence ID" value="MFC3102856.1"/>
    <property type="molecule type" value="Genomic_DNA"/>
</dbReference>
<accession>A0ABV7EN00</accession>
<protein>
    <recommendedName>
        <fullName evidence="3">DUF4238 domain-containing protein</fullName>
    </recommendedName>
</protein>
<dbReference type="Proteomes" id="UP001595462">
    <property type="component" value="Unassembled WGS sequence"/>
</dbReference>
<comment type="caution">
    <text evidence="1">The sequence shown here is derived from an EMBL/GenBank/DDBJ whole genome shotgun (WGS) entry which is preliminary data.</text>
</comment>
<reference evidence="2" key="1">
    <citation type="journal article" date="2019" name="Int. J. Syst. Evol. Microbiol.">
        <title>The Global Catalogue of Microorganisms (GCM) 10K type strain sequencing project: providing services to taxonomists for standard genome sequencing and annotation.</title>
        <authorList>
            <consortium name="The Broad Institute Genomics Platform"/>
            <consortium name="The Broad Institute Genome Sequencing Center for Infectious Disease"/>
            <person name="Wu L."/>
            <person name="Ma J."/>
        </authorList>
    </citation>
    <scope>NUCLEOTIDE SEQUENCE [LARGE SCALE GENOMIC DNA]</scope>
    <source>
        <strain evidence="2">KCTC 52640</strain>
    </source>
</reference>
<evidence type="ECO:0000313" key="2">
    <source>
        <dbReference type="Proteomes" id="UP001595462"/>
    </source>
</evidence>
<proteinExistence type="predicted"/>
<name>A0ABV7EN00_9GAMM</name>
<organism evidence="1 2">
    <name type="scientific">Salinisphaera aquimarina</name>
    <dbReference type="NCBI Taxonomy" id="2094031"/>
    <lineage>
        <taxon>Bacteria</taxon>
        <taxon>Pseudomonadati</taxon>
        <taxon>Pseudomonadota</taxon>
        <taxon>Gammaproteobacteria</taxon>
        <taxon>Salinisphaerales</taxon>
        <taxon>Salinisphaeraceae</taxon>
        <taxon>Salinisphaera</taxon>
    </lineage>
</organism>
<sequence>MPSKPKRPKPSCKNHYVPVWYQNGFQLGQNQNWLLDISEPQLRPDGTPIVFAPRMRPAKACFWESELYVTRFGEMINDEVETVLFQEIDNHGSDAVRAFVDGDERAMHYQLESLLSYLGAQKLRTPGLVRVH</sequence>
<dbReference type="RefSeq" id="WP_148045612.1">
    <property type="nucleotide sequence ID" value="NZ_JBHRSS010000001.1"/>
</dbReference>
<evidence type="ECO:0000313" key="1">
    <source>
        <dbReference type="EMBL" id="MFC3102856.1"/>
    </source>
</evidence>
<evidence type="ECO:0008006" key="3">
    <source>
        <dbReference type="Google" id="ProtNLM"/>
    </source>
</evidence>
<keyword evidence="2" id="KW-1185">Reference proteome</keyword>
<gene>
    <name evidence="1" type="ORF">ACFOSU_03015</name>
</gene>